<proteinExistence type="predicted"/>
<dbReference type="EMBL" id="BOQN01000021">
    <property type="protein sequence ID" value="GIM89929.1"/>
    <property type="molecule type" value="Genomic_DNA"/>
</dbReference>
<comment type="caution">
    <text evidence="3">The sequence shown here is derived from an EMBL/GenBank/DDBJ whole genome shotgun (WGS) entry which is preliminary data.</text>
</comment>
<organism evidence="3 4">
    <name type="scientific">Paractinoplanes toevensis</name>
    <dbReference type="NCBI Taxonomy" id="571911"/>
    <lineage>
        <taxon>Bacteria</taxon>
        <taxon>Bacillati</taxon>
        <taxon>Actinomycetota</taxon>
        <taxon>Actinomycetes</taxon>
        <taxon>Micromonosporales</taxon>
        <taxon>Micromonosporaceae</taxon>
        <taxon>Paractinoplanes</taxon>
    </lineage>
</organism>
<dbReference type="SUPFAM" id="SSF50370">
    <property type="entry name" value="Ricin B-like lectins"/>
    <property type="match status" value="1"/>
</dbReference>
<keyword evidence="4" id="KW-1185">Reference proteome</keyword>
<dbReference type="Proteomes" id="UP000677082">
    <property type="component" value="Unassembled WGS sequence"/>
</dbReference>
<keyword evidence="1 2" id="KW-0732">Signal</keyword>
<dbReference type="InterPro" id="IPR035992">
    <property type="entry name" value="Ricin_B-like_lectins"/>
</dbReference>
<dbReference type="PROSITE" id="PS50231">
    <property type="entry name" value="RICIN_B_LECTIN"/>
    <property type="match status" value="1"/>
</dbReference>
<dbReference type="InterPro" id="IPR028994">
    <property type="entry name" value="Integrin_alpha_N"/>
</dbReference>
<evidence type="ECO:0008006" key="5">
    <source>
        <dbReference type="Google" id="ProtNLM"/>
    </source>
</evidence>
<name>A0A919W129_9ACTN</name>
<dbReference type="PANTHER" id="PTHR46580">
    <property type="entry name" value="SENSOR KINASE-RELATED"/>
    <property type="match status" value="1"/>
</dbReference>
<dbReference type="CDD" id="cd00161">
    <property type="entry name" value="beta-trefoil_Ricin-like"/>
    <property type="match status" value="1"/>
</dbReference>
<dbReference type="Pfam" id="PF13517">
    <property type="entry name" value="FG-GAP_3"/>
    <property type="match status" value="1"/>
</dbReference>
<dbReference type="SUPFAM" id="SSF69318">
    <property type="entry name" value="Integrin alpha N-terminal domain"/>
    <property type="match status" value="2"/>
</dbReference>
<accession>A0A919W129</accession>
<evidence type="ECO:0000313" key="4">
    <source>
        <dbReference type="Proteomes" id="UP000677082"/>
    </source>
</evidence>
<protein>
    <recommendedName>
        <fullName evidence="5">Ricin B lectin domain-containing protein</fullName>
    </recommendedName>
</protein>
<feature type="signal peptide" evidence="2">
    <location>
        <begin position="1"/>
        <end position="37"/>
    </location>
</feature>
<dbReference type="Gene3D" id="2.40.128.340">
    <property type="match status" value="3"/>
</dbReference>
<evidence type="ECO:0000313" key="3">
    <source>
        <dbReference type="EMBL" id="GIM89929.1"/>
    </source>
</evidence>
<feature type="chain" id="PRO_5038983093" description="Ricin B lectin domain-containing protein" evidence="2">
    <location>
        <begin position="38"/>
        <end position="1227"/>
    </location>
</feature>
<reference evidence="3 4" key="1">
    <citation type="submission" date="2021-03" db="EMBL/GenBank/DDBJ databases">
        <title>Whole genome shotgun sequence of Actinoplanes toevensis NBRC 105298.</title>
        <authorList>
            <person name="Komaki H."/>
            <person name="Tamura T."/>
        </authorList>
    </citation>
    <scope>NUCLEOTIDE SEQUENCE [LARGE SCALE GENOMIC DNA]</scope>
    <source>
        <strain evidence="3 4">NBRC 105298</strain>
    </source>
</reference>
<dbReference type="Gene3D" id="2.80.10.50">
    <property type="match status" value="2"/>
</dbReference>
<gene>
    <name evidence="3" type="ORF">Ato02nite_017220</name>
</gene>
<dbReference type="RefSeq" id="WP_213005885.1">
    <property type="nucleotide sequence ID" value="NZ_BOQN01000021.1"/>
</dbReference>
<dbReference type="InterPro" id="IPR013517">
    <property type="entry name" value="FG-GAP"/>
</dbReference>
<dbReference type="AlphaFoldDB" id="A0A919W129"/>
<evidence type="ECO:0000256" key="1">
    <source>
        <dbReference type="ARBA" id="ARBA00022729"/>
    </source>
</evidence>
<evidence type="ECO:0000256" key="2">
    <source>
        <dbReference type="SAM" id="SignalP"/>
    </source>
</evidence>
<sequence length="1227" mass="125987">MSAAIDAVPVLTQTFRSGRAIALAVALAALTLQPVTARPAYAAPATCPESAPDAVAAAVAATSCGRGVEALDRRTEASRTVIERDGTATTENYVTPRWVRRADASWTELDTTLRRTGDTLAPVATLLPVTFSAGGSGPFATIASGTRRTSLTWPGVLPEPVVAGSSATYAEVLPGVDLRVTALAQGFAEVLVVKTPAAAASPKLSTVTFRTSTAGVKLAAAADGGVRAIDEAGAEVFTSPRAMMWDATGNALTGSPARIRAMGERLDGAGLHVIPDRGFLADPATRYPVTIDPIFTGGRSGNAWSVVASRSDLAGSAFWQRTFMSNSATYGDAGAGETCDSYSGNSCLSTPYVVRSLFRMETYGAAGASVISANFEIAQKWSWTCNTASNAKLWVTGGISSATTWNSQPFWDGHTAEAAGNHAVNNSNGCAGPGTVSFDATGMVQYGFSQGWSDLTVGLRAVNEGTNLQWKRFDSSTAVLRIRYDHAPAQPSLDDLRVGPSAETVCGASAGSATHVNTTNGLKLSAVLNDADAGLGDLVRARWSVTGIAPQYAPPDEAAGLTSGSTHATTIPAAAFADGAAISWQVQGRDTDSEMVGAPSPSCYLVVDNVAPVPPAVSSTDLTLRTGLGIPPPPGPRSTVGQSAAVMFAPAGADAGRIAGYRYGVTADADPALSQWVPAGLGGNATATVVPPEALAYASLSVASVKADGTIGTATTVRFRADPSTGTPHVMGDATGDGRADLTVVGDVGGGRSTLWRWGSTATPAVFGTAQAPQGNAGIYATGQFAAAPGDFDGDGRSDVATFTQSGPDVLLSVQRSDGNQLLSSPELRRMAGWQAGRIKAAAGDFNADGRDDVLAAYDNGNGWLGYLFVATGASGAPAFATPLSFTGGAFGWSTIAVAVGDFDGDRRADVYEISDAGSCGTEMRLHQTSATLTSGWGQLQYSSGANTLCWGPARFVAGDFNHDGRADLAATVDRTVCQTQLWRWTTVDASTLGAPVTAWDSGQNAWCAQAVTPQPGDFNGDGNVDVGLVYRCCGPYQAQAWTALSTGAGFAAPVEVASGGLGPVGAASVDLDTRPGTGQTTYQVVNASTGTCADDTAGALVGQPCAPTTHQLVTVERRGAQYVSIHPKDNPAACYDISYANSADQTPISPITCHGVATQLFMLAQYWTVEYLSGAPSAPAVRLTTPLSGKCFDLDNARATPGTTIWEYGCNGGTAQSWFLRPVSAS</sequence>